<protein>
    <submittedName>
        <fullName evidence="2">Uncharacterized protein</fullName>
    </submittedName>
</protein>
<feature type="region of interest" description="Disordered" evidence="1">
    <location>
        <begin position="52"/>
        <end position="97"/>
    </location>
</feature>
<evidence type="ECO:0000256" key="1">
    <source>
        <dbReference type="SAM" id="MobiDB-lite"/>
    </source>
</evidence>
<dbReference type="AlphaFoldDB" id="A0A834E5J1"/>
<gene>
    <name evidence="2" type="ORF">HJG60_011381</name>
</gene>
<comment type="caution">
    <text evidence="2">The sequence shown here is derived from an EMBL/GenBank/DDBJ whole genome shotgun (WGS) entry which is preliminary data.</text>
</comment>
<dbReference type="Proteomes" id="UP000664940">
    <property type="component" value="Unassembled WGS sequence"/>
</dbReference>
<accession>A0A834E5J1</accession>
<dbReference type="EMBL" id="JABVXQ010000006">
    <property type="protein sequence ID" value="KAF6104451.1"/>
    <property type="molecule type" value="Genomic_DNA"/>
</dbReference>
<evidence type="ECO:0000313" key="3">
    <source>
        <dbReference type="Proteomes" id="UP000664940"/>
    </source>
</evidence>
<proteinExistence type="predicted"/>
<evidence type="ECO:0000313" key="2">
    <source>
        <dbReference type="EMBL" id="KAF6104451.1"/>
    </source>
</evidence>
<organism evidence="2 3">
    <name type="scientific">Phyllostomus discolor</name>
    <name type="common">pale spear-nosed bat</name>
    <dbReference type="NCBI Taxonomy" id="89673"/>
    <lineage>
        <taxon>Eukaryota</taxon>
        <taxon>Metazoa</taxon>
        <taxon>Chordata</taxon>
        <taxon>Craniata</taxon>
        <taxon>Vertebrata</taxon>
        <taxon>Euteleostomi</taxon>
        <taxon>Mammalia</taxon>
        <taxon>Eutheria</taxon>
        <taxon>Laurasiatheria</taxon>
        <taxon>Chiroptera</taxon>
        <taxon>Yangochiroptera</taxon>
        <taxon>Phyllostomidae</taxon>
        <taxon>Phyllostominae</taxon>
        <taxon>Phyllostomus</taxon>
    </lineage>
</organism>
<reference evidence="2 3" key="1">
    <citation type="journal article" date="2020" name="Nature">
        <title>Six reference-quality genomes reveal evolution of bat adaptations.</title>
        <authorList>
            <person name="Jebb D."/>
            <person name="Huang Z."/>
            <person name="Pippel M."/>
            <person name="Hughes G.M."/>
            <person name="Lavrichenko K."/>
            <person name="Devanna P."/>
            <person name="Winkler S."/>
            <person name="Jermiin L.S."/>
            <person name="Skirmuntt E.C."/>
            <person name="Katzourakis A."/>
            <person name="Burkitt-Gray L."/>
            <person name="Ray D.A."/>
            <person name="Sullivan K.A.M."/>
            <person name="Roscito J.G."/>
            <person name="Kirilenko B.M."/>
            <person name="Davalos L.M."/>
            <person name="Corthals A.P."/>
            <person name="Power M.L."/>
            <person name="Jones G."/>
            <person name="Ransome R.D."/>
            <person name="Dechmann D.K.N."/>
            <person name="Locatelli A.G."/>
            <person name="Puechmaille S.J."/>
            <person name="Fedrigo O."/>
            <person name="Jarvis E.D."/>
            <person name="Hiller M."/>
            <person name="Vernes S.C."/>
            <person name="Myers E.W."/>
            <person name="Teeling E.C."/>
        </authorList>
    </citation>
    <scope>NUCLEOTIDE SEQUENCE [LARGE SCALE GENOMIC DNA]</scope>
    <source>
        <strain evidence="2">Bat1K_MPI-CBG_1</strain>
    </source>
</reference>
<sequence length="219" mass="23334">MPLPNRLGQPSRLWPRIPRGAASAGFGQVLSASDPQMNRMFLSIVSAQPAGVRQGHVSQNPAGDRIARDGAEAEAEGGIRSPTCRAAGRRGADLSSAASRGRCRTRLGSHGHQAPGLAGLDWQTCRLRTPKAIFPGSWSPFGLSSQLWGLLSRPLLPTCAPATPPLAFEVFPSPPPHPRPCTAGEPKNTDPIPLKGPVCKSNWAFPLLLTRSFGDVKWE</sequence>
<name>A0A834E5J1_9CHIR</name>